<organism evidence="3 4">
    <name type="scientific">Rhodococcus jostii (strain RHA1)</name>
    <dbReference type="NCBI Taxonomy" id="101510"/>
    <lineage>
        <taxon>Bacteria</taxon>
        <taxon>Bacillati</taxon>
        <taxon>Actinomycetota</taxon>
        <taxon>Actinomycetes</taxon>
        <taxon>Mycobacteriales</taxon>
        <taxon>Nocardiaceae</taxon>
        <taxon>Rhodococcus</taxon>
    </lineage>
</organism>
<dbReference type="eggNOG" id="ENOG5033GVY">
    <property type="taxonomic scope" value="Bacteria"/>
</dbReference>
<accession>Q0SBU3</accession>
<reference evidence="4" key="1">
    <citation type="journal article" date="2006" name="Proc. Natl. Acad. Sci. U.S.A.">
        <title>The complete genome of Rhodococcus sp. RHA1 provides insights into a catabolic powerhouse.</title>
        <authorList>
            <person name="McLeod M.P."/>
            <person name="Warren R.L."/>
            <person name="Hsiao W.W.L."/>
            <person name="Araki N."/>
            <person name="Myhre M."/>
            <person name="Fernandes C."/>
            <person name="Miyazawa D."/>
            <person name="Wong W."/>
            <person name="Lillquist A.L."/>
            <person name="Wang D."/>
            <person name="Dosanjh M."/>
            <person name="Hara H."/>
            <person name="Petrescu A."/>
            <person name="Morin R.D."/>
            <person name="Yang G."/>
            <person name="Stott J.M."/>
            <person name="Schein J.E."/>
            <person name="Shin H."/>
            <person name="Smailus D."/>
            <person name="Siddiqui A.S."/>
            <person name="Marra M.A."/>
            <person name="Jones S.J.M."/>
            <person name="Holt R."/>
            <person name="Brinkman F.S.L."/>
            <person name="Miyauchi K."/>
            <person name="Fukuda M."/>
            <person name="Davies J.E."/>
            <person name="Mohn W.W."/>
            <person name="Eltis L.D."/>
        </authorList>
    </citation>
    <scope>NUCLEOTIDE SEQUENCE [LARGE SCALE GENOMIC DNA]</scope>
    <source>
        <strain evidence="4">RHA1</strain>
    </source>
</reference>
<feature type="transmembrane region" description="Helical" evidence="2">
    <location>
        <begin position="506"/>
        <end position="527"/>
    </location>
</feature>
<gene>
    <name evidence="3" type="ordered locus">RHA1_ro03190</name>
</gene>
<protein>
    <submittedName>
        <fullName evidence="3">Proline rich protein</fullName>
    </submittedName>
</protein>
<keyword evidence="2" id="KW-0472">Membrane</keyword>
<dbReference type="AlphaFoldDB" id="Q0SBU3"/>
<dbReference type="HOGENOM" id="CLU_502370_0_0_11"/>
<evidence type="ECO:0000256" key="1">
    <source>
        <dbReference type="SAM" id="MobiDB-lite"/>
    </source>
</evidence>
<evidence type="ECO:0000313" key="4">
    <source>
        <dbReference type="Proteomes" id="UP000008710"/>
    </source>
</evidence>
<proteinExistence type="predicted"/>
<feature type="region of interest" description="Disordered" evidence="1">
    <location>
        <begin position="37"/>
        <end position="74"/>
    </location>
</feature>
<feature type="region of interest" description="Disordered" evidence="1">
    <location>
        <begin position="128"/>
        <end position="268"/>
    </location>
</feature>
<dbReference type="EMBL" id="CP000431">
    <property type="protein sequence ID" value="ABG94993.1"/>
    <property type="molecule type" value="Genomic_DNA"/>
</dbReference>
<dbReference type="PATRIC" id="fig|101510.16.peg.3224"/>
<sequence length="542" mass="58375">MIRVHPEGEDLAVADTSHWRSITSTREDAMLRTRHHTCPGSPELGARRVLPRRSAPAQTESTERAPEGVGQMPRPTRWRRSVMVMSTPVAVGALGFFGFPSGSPHAVAAPQSVAAVVVRQQPVAPWPTMPQLPLPGPGEGLDPAPYTAADDQQPICVPPDCSPDPGGVAPWVPPEQQPWTPPEQQPWTPPEQQPWTPPEQQPWTPPEQQPWTPPEQQPWTPPEQQPWTPPEQQPWTPPEQQPWTPPEQQPWTPPEQQPWTPPEEVIPEEFPGEIGRGCYPAGTHCERNTDIPPIRGGEICEPPEFPCKGVDIPREPLTREGGEVCEPPEFPCKGVDIPREPLTRTGEGPCIIPPCTPPTIRWPEGCTDPARCTPVREVPGLSRPGPGEELMVPGPFVLLPEVPSLIAPADVVPDAVPPPQEPGLVFAAAAVEPGEAVTMAGAGCPPDAEVLLSVDGAQVGGVRADDTGVFRAPLRAVGADVGRHDVSADCGPTFAAPLDIVLVSQATGSTATAVVIVFFLLVGLSIYRRRLLTPQPGREEES</sequence>
<dbReference type="KEGG" id="rha:RHA1_ro03190"/>
<evidence type="ECO:0000313" key="3">
    <source>
        <dbReference type="EMBL" id="ABG94993.1"/>
    </source>
</evidence>
<keyword evidence="2" id="KW-1133">Transmembrane helix</keyword>
<name>Q0SBU3_RHOJR</name>
<dbReference type="Proteomes" id="UP000008710">
    <property type="component" value="Chromosome"/>
</dbReference>
<keyword evidence="2" id="KW-0812">Transmembrane</keyword>
<evidence type="ECO:0000256" key="2">
    <source>
        <dbReference type="SAM" id="Phobius"/>
    </source>
</evidence>
<feature type="compositionally biased region" description="Pro residues" evidence="1">
    <location>
        <begin position="171"/>
        <end position="261"/>
    </location>
</feature>